<sequence>MKIRFEIVTQLYIKAFLKSDSNQIEIAHSGVLNDGFQNLLTSLFHIYHFVNEKQESFFPYNSCIKWEDDFIEYLWSISMSSIDSSIQFKIIKTSTGNPNYKETLWDNMVVFNDLFDNIFLSLDNIYKDFGLIGYKRIWEVGNFPVCEYLLLKANRENYILNEMETNEENEWKHKIHRENELFLLK</sequence>
<name>A0ABV9KZB3_9BACT</name>
<evidence type="ECO:0000313" key="1">
    <source>
        <dbReference type="EMBL" id="MFC4675274.1"/>
    </source>
</evidence>
<protein>
    <submittedName>
        <fullName evidence="1">Uncharacterized protein</fullName>
    </submittedName>
</protein>
<accession>A0ABV9KZB3</accession>
<proteinExistence type="predicted"/>
<comment type="caution">
    <text evidence="1">The sequence shown here is derived from an EMBL/GenBank/DDBJ whole genome shotgun (WGS) entry which is preliminary data.</text>
</comment>
<gene>
    <name evidence="1" type="ORF">ACFO6W_16375</name>
</gene>
<dbReference type="RefSeq" id="WP_379998366.1">
    <property type="nucleotide sequence ID" value="NZ_JBHSGN010000094.1"/>
</dbReference>
<evidence type="ECO:0000313" key="2">
    <source>
        <dbReference type="Proteomes" id="UP001596023"/>
    </source>
</evidence>
<reference evidence="2" key="1">
    <citation type="journal article" date="2019" name="Int. J. Syst. Evol. Microbiol.">
        <title>The Global Catalogue of Microorganisms (GCM) 10K type strain sequencing project: providing services to taxonomists for standard genome sequencing and annotation.</title>
        <authorList>
            <consortium name="The Broad Institute Genomics Platform"/>
            <consortium name="The Broad Institute Genome Sequencing Center for Infectious Disease"/>
            <person name="Wu L."/>
            <person name="Ma J."/>
        </authorList>
    </citation>
    <scope>NUCLEOTIDE SEQUENCE [LARGE SCALE GENOMIC DNA]</scope>
    <source>
        <strain evidence="2">CCUG 66188</strain>
    </source>
</reference>
<dbReference type="Proteomes" id="UP001596023">
    <property type="component" value="Unassembled WGS sequence"/>
</dbReference>
<dbReference type="EMBL" id="JBHSGN010000094">
    <property type="protein sequence ID" value="MFC4675274.1"/>
    <property type="molecule type" value="Genomic_DNA"/>
</dbReference>
<organism evidence="1 2">
    <name type="scientific">Dysgonomonas termitidis</name>
    <dbReference type="NCBI Taxonomy" id="1516126"/>
    <lineage>
        <taxon>Bacteria</taxon>
        <taxon>Pseudomonadati</taxon>
        <taxon>Bacteroidota</taxon>
        <taxon>Bacteroidia</taxon>
        <taxon>Bacteroidales</taxon>
        <taxon>Dysgonomonadaceae</taxon>
        <taxon>Dysgonomonas</taxon>
    </lineage>
</organism>
<keyword evidence="2" id="KW-1185">Reference proteome</keyword>